<dbReference type="InterPro" id="IPR006116">
    <property type="entry name" value="NT_2-5OAS_ClassI-CCAase"/>
</dbReference>
<keyword evidence="3" id="KW-1185">Reference proteome</keyword>
<dbReference type="RefSeq" id="WP_166654405.1">
    <property type="nucleotide sequence ID" value="NZ_SNZH01000032.1"/>
</dbReference>
<dbReference type="CDD" id="cd05400">
    <property type="entry name" value="NT_2-5OAS_ClassI-CCAase"/>
    <property type="match status" value="1"/>
</dbReference>
<protein>
    <recommendedName>
        <fullName evidence="4">Nucleotidyltransferase</fullName>
    </recommendedName>
</protein>
<dbReference type="EMBL" id="SNZH01000032">
    <property type="protein sequence ID" value="TDR36051.1"/>
    <property type="molecule type" value="Genomic_DNA"/>
</dbReference>
<evidence type="ECO:0000313" key="3">
    <source>
        <dbReference type="Proteomes" id="UP000295293"/>
    </source>
</evidence>
<dbReference type="Proteomes" id="UP000295293">
    <property type="component" value="Unassembled WGS sequence"/>
</dbReference>
<dbReference type="GO" id="GO:0016779">
    <property type="term" value="F:nucleotidyltransferase activity"/>
    <property type="evidence" value="ECO:0007669"/>
    <property type="project" value="InterPro"/>
</dbReference>
<comment type="caution">
    <text evidence="2">The sequence shown here is derived from an EMBL/GenBank/DDBJ whole genome shotgun (WGS) entry which is preliminary data.</text>
</comment>
<evidence type="ECO:0000256" key="1">
    <source>
        <dbReference type="ARBA" id="ARBA00023118"/>
    </source>
</evidence>
<accession>A0A4R6YH82</accession>
<sequence length="426" mass="46912">MNTTTGPAYGLFRGTRARSWEQLFLRIMRSISLPESSYEKLEGHYAAIAELLTDPTDPELKDLYIFPQGSVQTRTLVRPLPGAEADVDAVAFKSDGTSLTPRELLDRLLAELEARARTQGDVTRKRRCVTVSYADKDLPAHVDVTPAVPSAGNTSKDGTGPLVVPDYPSNEMKPTNPKDFAQWVMSVSKVPFPLEAETTRMAEAAAKAEVEPMPDHKEIVAMDPLRLAIKLCKRHRDLYARRSNCADHQPISVLITTLVGKAYLTVAAAARANQRSFTMLEAIQAIVDRMPHEFDEAPPMAREWRLENPRRSDENFAEKWNVDPKYAAVFDAWHANLKWTLALGLEQFADRGAFEQEVGVALGIDSRLATHAYLTAAAKAGDAMPGLSDVLAKRLHDGERAVSTLLGLAASAPTRAQEPTETDRLG</sequence>
<organism evidence="2 3">
    <name type="scientific">Tahibacter aquaticus</name>
    <dbReference type="NCBI Taxonomy" id="520092"/>
    <lineage>
        <taxon>Bacteria</taxon>
        <taxon>Pseudomonadati</taxon>
        <taxon>Pseudomonadota</taxon>
        <taxon>Gammaproteobacteria</taxon>
        <taxon>Lysobacterales</taxon>
        <taxon>Rhodanobacteraceae</taxon>
        <taxon>Tahibacter</taxon>
    </lineage>
</organism>
<gene>
    <name evidence="2" type="ORF">DFR29_1326</name>
</gene>
<reference evidence="2 3" key="1">
    <citation type="submission" date="2019-03" db="EMBL/GenBank/DDBJ databases">
        <title>Genomic Encyclopedia of Type Strains, Phase IV (KMG-IV): sequencing the most valuable type-strain genomes for metagenomic binning, comparative biology and taxonomic classification.</title>
        <authorList>
            <person name="Goeker M."/>
        </authorList>
    </citation>
    <scope>NUCLEOTIDE SEQUENCE [LARGE SCALE GENOMIC DNA]</scope>
    <source>
        <strain evidence="2 3">DSM 21667</strain>
    </source>
</reference>
<proteinExistence type="predicted"/>
<dbReference type="AlphaFoldDB" id="A0A4R6YH82"/>
<keyword evidence="1" id="KW-0051">Antiviral defense</keyword>
<evidence type="ECO:0000313" key="2">
    <source>
        <dbReference type="EMBL" id="TDR36051.1"/>
    </source>
</evidence>
<name>A0A4R6YH82_9GAMM</name>
<dbReference type="Pfam" id="PF18144">
    <property type="entry name" value="SMODS"/>
    <property type="match status" value="1"/>
</dbReference>
<evidence type="ECO:0008006" key="4">
    <source>
        <dbReference type="Google" id="ProtNLM"/>
    </source>
</evidence>
<dbReference type="GO" id="GO:0051607">
    <property type="term" value="P:defense response to virus"/>
    <property type="evidence" value="ECO:0007669"/>
    <property type="project" value="UniProtKB-KW"/>
</dbReference>